<evidence type="ECO:0000313" key="4">
    <source>
        <dbReference type="Proteomes" id="UP000321659"/>
    </source>
</evidence>
<reference evidence="3 4" key="1">
    <citation type="submission" date="2019-04" db="EMBL/GenBank/DDBJ databases">
        <title>In vitro growth and metabolic characteristics of meat-borne Lactobacillus algidus strains.</title>
        <authorList>
            <person name="Sade E."/>
            <person name="Per J."/>
            <person name="Tytti H."/>
            <person name="Johanna B.K."/>
        </authorList>
    </citation>
    <scope>NUCLEOTIDE SEQUENCE [LARGE SCALE GENOMIC DNA]</scope>
    <source>
        <strain evidence="3 4">LTS37-1</strain>
    </source>
</reference>
<dbReference type="Pfam" id="PF12850">
    <property type="entry name" value="Metallophos_2"/>
    <property type="match status" value="1"/>
</dbReference>
<feature type="domain" description="Calcineurin-like phosphoesterase" evidence="2">
    <location>
        <begin position="2"/>
        <end position="156"/>
    </location>
</feature>
<gene>
    <name evidence="3" type="ORF">LABALGLTS371_09230</name>
</gene>
<dbReference type="Proteomes" id="UP000321659">
    <property type="component" value="Unassembled WGS sequence"/>
</dbReference>
<dbReference type="EMBL" id="SRRQ01000006">
    <property type="protein sequence ID" value="TWW10940.1"/>
    <property type="molecule type" value="Genomic_DNA"/>
</dbReference>
<sequence length="203" mass="23194">MIFFTSDTHFMHGKLLGNNDFAPRPFKDVNEMNQTIINSWNEIVTEDDLVYHLGDVAVLMANSGGNEAIFKILMQLNGRITFIKGNHDNRSIINYIKKQNILIKNKPKFEFHDVGILLKMNHHQLFLTHYPMMLGITNNSINLHGHIHHYSVNSETNINVGIDSPEVSYLENQKKFGAPFTMAEIDVMIAGKKEALKNQDEVD</sequence>
<dbReference type="Gene3D" id="3.60.21.10">
    <property type="match status" value="1"/>
</dbReference>
<protein>
    <submittedName>
        <fullName evidence="3">Metallophosphatase</fullName>
    </submittedName>
</protein>
<dbReference type="InterPro" id="IPR024654">
    <property type="entry name" value="Calcineurin-like_PHP_lpxH"/>
</dbReference>
<name>A0A5C6M7Z0_9LACO</name>
<evidence type="ECO:0000256" key="1">
    <source>
        <dbReference type="ARBA" id="ARBA00008950"/>
    </source>
</evidence>
<dbReference type="RefSeq" id="WP_146302678.1">
    <property type="nucleotide sequence ID" value="NZ_JANXKU010000006.1"/>
</dbReference>
<organism evidence="3 4">
    <name type="scientific">Dellaglioa algida</name>
    <dbReference type="NCBI Taxonomy" id="105612"/>
    <lineage>
        <taxon>Bacteria</taxon>
        <taxon>Bacillati</taxon>
        <taxon>Bacillota</taxon>
        <taxon>Bacilli</taxon>
        <taxon>Lactobacillales</taxon>
        <taxon>Lactobacillaceae</taxon>
        <taxon>Dellaglioa</taxon>
    </lineage>
</organism>
<dbReference type="AlphaFoldDB" id="A0A5C6M7Z0"/>
<accession>A0A5C6M7Z0</accession>
<comment type="similarity">
    <text evidence="1">Belongs to the metallophosphoesterase superfamily. YfcE family.</text>
</comment>
<dbReference type="SUPFAM" id="SSF56300">
    <property type="entry name" value="Metallo-dependent phosphatases"/>
    <property type="match status" value="1"/>
</dbReference>
<dbReference type="InterPro" id="IPR029052">
    <property type="entry name" value="Metallo-depent_PP-like"/>
</dbReference>
<proteinExistence type="inferred from homology"/>
<evidence type="ECO:0000259" key="2">
    <source>
        <dbReference type="Pfam" id="PF12850"/>
    </source>
</evidence>
<evidence type="ECO:0000313" key="3">
    <source>
        <dbReference type="EMBL" id="TWW10940.1"/>
    </source>
</evidence>
<comment type="caution">
    <text evidence="3">The sequence shown here is derived from an EMBL/GenBank/DDBJ whole genome shotgun (WGS) entry which is preliminary data.</text>
</comment>